<dbReference type="EMBL" id="JAFIDN010000001">
    <property type="protein sequence ID" value="MBP3191375.1"/>
    <property type="molecule type" value="Genomic_DNA"/>
</dbReference>
<name>A0A8J7UTI7_9BACT</name>
<evidence type="ECO:0000313" key="3">
    <source>
        <dbReference type="Proteomes" id="UP000673975"/>
    </source>
</evidence>
<gene>
    <name evidence="2" type="ORF">NATSA_01745</name>
</gene>
<feature type="domain" description="DUF5777" evidence="1">
    <location>
        <begin position="38"/>
        <end position="274"/>
    </location>
</feature>
<dbReference type="AlphaFoldDB" id="A0A8J7UTI7"/>
<dbReference type="RefSeq" id="WP_210509814.1">
    <property type="nucleotide sequence ID" value="NZ_JAFIDN010000001.1"/>
</dbReference>
<keyword evidence="3" id="KW-1185">Reference proteome</keyword>
<accession>A0A8J7UTI7</accession>
<dbReference type="Pfam" id="PF19089">
    <property type="entry name" value="DUF5777"/>
    <property type="match status" value="1"/>
</dbReference>
<dbReference type="Proteomes" id="UP000673975">
    <property type="component" value="Unassembled WGS sequence"/>
</dbReference>
<organism evidence="2 3">
    <name type="scientific">Natronogracilivirga saccharolytica</name>
    <dbReference type="NCBI Taxonomy" id="2812953"/>
    <lineage>
        <taxon>Bacteria</taxon>
        <taxon>Pseudomonadati</taxon>
        <taxon>Balneolota</taxon>
        <taxon>Balneolia</taxon>
        <taxon>Balneolales</taxon>
        <taxon>Cyclonatronaceae</taxon>
        <taxon>Natronogracilivirga</taxon>
    </lineage>
</organism>
<dbReference type="InterPro" id="IPR045916">
    <property type="entry name" value="DUF5777"/>
</dbReference>
<protein>
    <recommendedName>
        <fullName evidence="1">DUF5777 domain-containing protein</fullName>
    </recommendedName>
</protein>
<evidence type="ECO:0000259" key="1">
    <source>
        <dbReference type="Pfam" id="PF19089"/>
    </source>
</evidence>
<evidence type="ECO:0000313" key="2">
    <source>
        <dbReference type="EMBL" id="MBP3191375.1"/>
    </source>
</evidence>
<sequence>MTGVAVRYVFFAVIFVLVHPHSEASAVTGEKLDENIFWANTNVVLPTVYRADAGTMRLSVKHTFGHVDGGIDRFFGLDDGANTRLGLEYGFTDRFSAGLGRMTFRNVVDLHAKYTLFTQSRLSAFPFETALFVSSGIDTRSGQGLEFSDRLSYLTSLMIARSLGDFRFQLSPMFAHYNFITGGRESQLFGLGISAKYLITSDAGISGEFAPVLGSRNSNTSNALSIGLHFETEQLTYQVYLAASQWHNAQFIMSENNDRFWEGDIRIGFNINRKLFSR</sequence>
<comment type="caution">
    <text evidence="2">The sequence shown here is derived from an EMBL/GenBank/DDBJ whole genome shotgun (WGS) entry which is preliminary data.</text>
</comment>
<proteinExistence type="predicted"/>
<reference evidence="2" key="1">
    <citation type="submission" date="2021-02" db="EMBL/GenBank/DDBJ databases">
        <title>Natronogracilivirga saccharolytica gen. nov. sp. nov. a new anaerobic, haloalkiliphilic carbohydrate-fermenting bacterium from soda lake and proposing of Cyclonatronumiaceae fam. nov. in the phylum Balneolaeota.</title>
        <authorList>
            <person name="Zhilina T.N."/>
            <person name="Sorokin D.Y."/>
            <person name="Zavarzina D.G."/>
            <person name="Toshchakov S.V."/>
            <person name="Kublanov I.V."/>
        </authorList>
    </citation>
    <scope>NUCLEOTIDE SEQUENCE</scope>
    <source>
        <strain evidence="2">Z-1702</strain>
    </source>
</reference>